<evidence type="ECO:0000313" key="5">
    <source>
        <dbReference type="EMBL" id="MCS5726500.1"/>
    </source>
</evidence>
<dbReference type="SUPFAM" id="SSF51905">
    <property type="entry name" value="FAD/NAD(P)-binding domain"/>
    <property type="match status" value="2"/>
</dbReference>
<dbReference type="InterPro" id="IPR020946">
    <property type="entry name" value="Flavin_mOase-like"/>
</dbReference>
<dbReference type="Gene3D" id="3.50.50.60">
    <property type="entry name" value="FAD/NAD(P)-binding domain"/>
    <property type="match status" value="2"/>
</dbReference>
<dbReference type="Proteomes" id="UP001165587">
    <property type="component" value="Unassembled WGS sequence"/>
</dbReference>
<dbReference type="AlphaFoldDB" id="A0AA42BTK6"/>
<evidence type="ECO:0000256" key="3">
    <source>
        <dbReference type="ARBA" id="ARBA00022827"/>
    </source>
</evidence>
<dbReference type="GO" id="GO:0050661">
    <property type="term" value="F:NADP binding"/>
    <property type="evidence" value="ECO:0007669"/>
    <property type="project" value="InterPro"/>
</dbReference>
<evidence type="ECO:0000256" key="1">
    <source>
        <dbReference type="ARBA" id="ARBA00010139"/>
    </source>
</evidence>
<organism evidence="5 6">
    <name type="scientific">Herbiconiux oxytropis</name>
    <dbReference type="NCBI Taxonomy" id="2970915"/>
    <lineage>
        <taxon>Bacteria</taxon>
        <taxon>Bacillati</taxon>
        <taxon>Actinomycetota</taxon>
        <taxon>Actinomycetes</taxon>
        <taxon>Micrococcales</taxon>
        <taxon>Microbacteriaceae</taxon>
        <taxon>Herbiconiux</taxon>
    </lineage>
</organism>
<evidence type="ECO:0000313" key="6">
    <source>
        <dbReference type="Proteomes" id="UP001165587"/>
    </source>
</evidence>
<keyword evidence="6" id="KW-1185">Reference proteome</keyword>
<sequence>MTARFTETVVAGVGFSGLSAAHELLAHGRSDFLLLEKSDRAGGVWRDNVYPNAACDVPAHLYSLSFAQSPDWSSNYALQPEILAYNERVIDDLGIRDRILFGTALERAVWNPGLSLWQLELSTGERIDCRFLVSALGTLNQPLVPDLPGLDEFEGEVVHTAEWPEGLDLRGKRVAVIGAGASAIQVVPHAVEVAASVLVSIRTAPHVMPKPEELYDDAAKQHFRDHPEELVARRREQYDFWNHSTHAQAVMDEEFLSTAERTWREHMEAAIEDPRLRRILTPGSRFGCRRPVVSNAFYPALASPRTTVFDTAIVRLTRDGVVSEKGEAWAADVVVLATGFRATEMLSHVEFVGAGGWTLLEEWREGPQAYKGTLVKGFPNLFLITGPNTQASGSIIGVIEAQSRFLARLMDDADAHGAAAVAVRAEAQASFDDELTRMMSRSVWEIGGCESWYRLGGTGRVVTKWPGNLAEFEHVLARTDDADLEFSGRAARARVEV</sequence>
<name>A0AA42BTK6_9MICO</name>
<comment type="caution">
    <text evidence="5">The sequence shown here is derived from an EMBL/GenBank/DDBJ whole genome shotgun (WGS) entry which is preliminary data.</text>
</comment>
<dbReference type="InterPro" id="IPR051209">
    <property type="entry name" value="FAD-bind_Monooxygenase_sf"/>
</dbReference>
<accession>A0AA42BTK6</accession>
<protein>
    <submittedName>
        <fullName evidence="5">NAD(P)/FAD-dependent oxidoreductase</fullName>
    </submittedName>
</protein>
<dbReference type="InterPro" id="IPR036188">
    <property type="entry name" value="FAD/NAD-bd_sf"/>
</dbReference>
<dbReference type="Pfam" id="PF13450">
    <property type="entry name" value="NAD_binding_8"/>
    <property type="match status" value="1"/>
</dbReference>
<evidence type="ECO:0000256" key="2">
    <source>
        <dbReference type="ARBA" id="ARBA00022630"/>
    </source>
</evidence>
<evidence type="ECO:0000256" key="4">
    <source>
        <dbReference type="ARBA" id="ARBA00023002"/>
    </source>
</evidence>
<comment type="similarity">
    <text evidence="1">Belongs to the FAD-binding monooxygenase family.</text>
</comment>
<dbReference type="GO" id="GO:0004499">
    <property type="term" value="F:N,N-dimethylaniline monooxygenase activity"/>
    <property type="evidence" value="ECO:0007669"/>
    <property type="project" value="InterPro"/>
</dbReference>
<reference evidence="5" key="1">
    <citation type="submission" date="2022-08" db="EMBL/GenBank/DDBJ databases">
        <authorList>
            <person name="Deng Y."/>
            <person name="Han X.-F."/>
            <person name="Zhang Y.-Q."/>
        </authorList>
    </citation>
    <scope>NUCLEOTIDE SEQUENCE</scope>
    <source>
        <strain evidence="5">CPCC 203407</strain>
    </source>
</reference>
<dbReference type="Pfam" id="PF00743">
    <property type="entry name" value="FMO-like"/>
    <property type="match status" value="1"/>
</dbReference>
<keyword evidence="2" id="KW-0285">Flavoprotein</keyword>
<gene>
    <name evidence="5" type="ORF">N1028_11405</name>
</gene>
<dbReference type="GO" id="GO:0050660">
    <property type="term" value="F:flavin adenine dinucleotide binding"/>
    <property type="evidence" value="ECO:0007669"/>
    <property type="project" value="InterPro"/>
</dbReference>
<dbReference type="PANTHER" id="PTHR42877">
    <property type="entry name" value="L-ORNITHINE N(5)-MONOOXYGENASE-RELATED"/>
    <property type="match status" value="1"/>
</dbReference>
<dbReference type="PANTHER" id="PTHR42877:SF4">
    <property type="entry name" value="FAD_NAD(P)-BINDING DOMAIN-CONTAINING PROTEIN-RELATED"/>
    <property type="match status" value="1"/>
</dbReference>
<proteinExistence type="inferred from homology"/>
<keyword evidence="4" id="KW-0560">Oxidoreductase</keyword>
<dbReference type="EMBL" id="JANLCK010000005">
    <property type="protein sequence ID" value="MCS5726500.1"/>
    <property type="molecule type" value="Genomic_DNA"/>
</dbReference>
<dbReference type="RefSeq" id="WP_259528948.1">
    <property type="nucleotide sequence ID" value="NZ_JANLCK010000005.1"/>
</dbReference>
<keyword evidence="3" id="KW-0274">FAD</keyword>